<evidence type="ECO:0000313" key="3">
    <source>
        <dbReference type="Proteomes" id="UP001219525"/>
    </source>
</evidence>
<evidence type="ECO:0000313" key="2">
    <source>
        <dbReference type="EMBL" id="KAJ7206898.1"/>
    </source>
</evidence>
<accession>A0AAD6YFD1</accession>
<dbReference type="Proteomes" id="UP001219525">
    <property type="component" value="Unassembled WGS sequence"/>
</dbReference>
<feature type="compositionally biased region" description="Basic residues" evidence="1">
    <location>
        <begin position="201"/>
        <end position="210"/>
    </location>
</feature>
<feature type="region of interest" description="Disordered" evidence="1">
    <location>
        <begin position="127"/>
        <end position="154"/>
    </location>
</feature>
<name>A0AAD6YFD1_9AGAR</name>
<keyword evidence="3" id="KW-1185">Reference proteome</keyword>
<feature type="region of interest" description="Disordered" evidence="1">
    <location>
        <begin position="193"/>
        <end position="224"/>
    </location>
</feature>
<proteinExistence type="predicted"/>
<protein>
    <submittedName>
        <fullName evidence="2">Uncharacterized protein</fullName>
    </submittedName>
</protein>
<sequence>MHQPKKLWFRAGVGGINRKRFLHGHGGSQFKWNTIGYGENLRGRIFGLSYAQPMPKTGDHRPPNEAITGTPLDVIASVVDVMAAKCGRRVHFINMRESWGEAAADSNICKQHSHICDQSRILKDSAVRQPSPAQLQVSKQASARPGKLPANGTEVPAWRFDTALANSGSTGKAGINGHVGLYGLGLGLLPRHWPDQAGGRGPRRAGRPRAPKTPGPTRPSTAWG</sequence>
<dbReference type="AlphaFoldDB" id="A0AAD6YFD1"/>
<dbReference type="EMBL" id="JARJCW010000038">
    <property type="protein sequence ID" value="KAJ7206898.1"/>
    <property type="molecule type" value="Genomic_DNA"/>
</dbReference>
<feature type="compositionally biased region" description="Polar residues" evidence="1">
    <location>
        <begin position="131"/>
        <end position="141"/>
    </location>
</feature>
<evidence type="ECO:0000256" key="1">
    <source>
        <dbReference type="SAM" id="MobiDB-lite"/>
    </source>
</evidence>
<comment type="caution">
    <text evidence="2">The sequence shown here is derived from an EMBL/GenBank/DDBJ whole genome shotgun (WGS) entry which is preliminary data.</text>
</comment>
<reference evidence="2" key="1">
    <citation type="submission" date="2023-03" db="EMBL/GenBank/DDBJ databases">
        <title>Massive genome expansion in bonnet fungi (Mycena s.s.) driven by repeated elements and novel gene families across ecological guilds.</title>
        <authorList>
            <consortium name="Lawrence Berkeley National Laboratory"/>
            <person name="Harder C.B."/>
            <person name="Miyauchi S."/>
            <person name="Viragh M."/>
            <person name="Kuo A."/>
            <person name="Thoen E."/>
            <person name="Andreopoulos B."/>
            <person name="Lu D."/>
            <person name="Skrede I."/>
            <person name="Drula E."/>
            <person name="Henrissat B."/>
            <person name="Morin E."/>
            <person name="Kohler A."/>
            <person name="Barry K."/>
            <person name="LaButti K."/>
            <person name="Morin E."/>
            <person name="Salamov A."/>
            <person name="Lipzen A."/>
            <person name="Mereny Z."/>
            <person name="Hegedus B."/>
            <person name="Baldrian P."/>
            <person name="Stursova M."/>
            <person name="Weitz H."/>
            <person name="Taylor A."/>
            <person name="Grigoriev I.V."/>
            <person name="Nagy L.G."/>
            <person name="Martin F."/>
            <person name="Kauserud H."/>
        </authorList>
    </citation>
    <scope>NUCLEOTIDE SEQUENCE</scope>
    <source>
        <strain evidence="2">9144</strain>
    </source>
</reference>
<gene>
    <name evidence="2" type="ORF">GGX14DRAFT_396832</name>
</gene>
<organism evidence="2 3">
    <name type="scientific">Mycena pura</name>
    <dbReference type="NCBI Taxonomy" id="153505"/>
    <lineage>
        <taxon>Eukaryota</taxon>
        <taxon>Fungi</taxon>
        <taxon>Dikarya</taxon>
        <taxon>Basidiomycota</taxon>
        <taxon>Agaricomycotina</taxon>
        <taxon>Agaricomycetes</taxon>
        <taxon>Agaricomycetidae</taxon>
        <taxon>Agaricales</taxon>
        <taxon>Marasmiineae</taxon>
        <taxon>Mycenaceae</taxon>
        <taxon>Mycena</taxon>
    </lineage>
</organism>